<dbReference type="PANTHER" id="PTHR23309">
    <property type="entry name" value="3-HYDROXYACYL-COA DEHYROGENASE"/>
    <property type="match status" value="1"/>
</dbReference>
<keyword evidence="2" id="KW-0456">Lyase</keyword>
<organism evidence="4 5">
    <name type="scientific">Endobacter medicaginis</name>
    <dbReference type="NCBI Taxonomy" id="1181271"/>
    <lineage>
        <taxon>Bacteria</taxon>
        <taxon>Pseudomonadati</taxon>
        <taxon>Pseudomonadota</taxon>
        <taxon>Alphaproteobacteria</taxon>
        <taxon>Acetobacterales</taxon>
        <taxon>Acetobacteraceae</taxon>
        <taxon>Endobacter</taxon>
    </lineage>
</organism>
<dbReference type="InterPro" id="IPR029045">
    <property type="entry name" value="ClpP/crotonase-like_dom_sf"/>
</dbReference>
<keyword evidence="1 4" id="KW-0413">Isomerase</keyword>
<evidence type="ECO:0000313" key="5">
    <source>
        <dbReference type="Proteomes" id="UP000565205"/>
    </source>
</evidence>
<protein>
    <submittedName>
        <fullName evidence="4">Enoyl-CoA hydratase/isomerase family protein</fullName>
    </submittedName>
</protein>
<dbReference type="GO" id="GO:0016829">
    <property type="term" value="F:lyase activity"/>
    <property type="evidence" value="ECO:0007669"/>
    <property type="project" value="UniProtKB-KW"/>
</dbReference>
<dbReference type="Pfam" id="PF00378">
    <property type="entry name" value="ECH_1"/>
    <property type="match status" value="1"/>
</dbReference>
<keyword evidence="3" id="KW-0511">Multifunctional enzyme</keyword>
<name>A0A850NP22_9PROT</name>
<sequence length="188" mass="18760">MPDETQTVTREMTPAAGGGAVAIEDRGAIRVLVIDNPPVNALAGRVRAGLQAALRTALADPAVDGLVIAAAGRIFVAGADITEFGKPPLPPALPDLLDEIEVAAKPVVAAIGGAALGGGLELALACHVRLVCPKAQLGLPEVKLGLLPGAGGTQRLPRLLDPAVTFGMIASGKPVDAARACALGLAEP</sequence>
<dbReference type="InterPro" id="IPR001753">
    <property type="entry name" value="Enoyl-CoA_hydra/iso"/>
</dbReference>
<dbReference type="AlphaFoldDB" id="A0A850NP22"/>
<dbReference type="Gene3D" id="3.90.226.10">
    <property type="entry name" value="2-enoyl-CoA Hydratase, Chain A, domain 1"/>
    <property type="match status" value="1"/>
</dbReference>
<reference evidence="4 5" key="1">
    <citation type="submission" date="2020-06" db="EMBL/GenBank/DDBJ databases">
        <title>Description of novel acetic acid bacteria.</title>
        <authorList>
            <person name="Sombolestani A."/>
        </authorList>
    </citation>
    <scope>NUCLEOTIDE SEQUENCE [LARGE SCALE GENOMIC DNA]</scope>
    <source>
        <strain evidence="4 5">LMG 26838</strain>
    </source>
</reference>
<evidence type="ECO:0000256" key="1">
    <source>
        <dbReference type="ARBA" id="ARBA00023235"/>
    </source>
</evidence>
<dbReference type="GO" id="GO:0016853">
    <property type="term" value="F:isomerase activity"/>
    <property type="evidence" value="ECO:0007669"/>
    <property type="project" value="UniProtKB-KW"/>
</dbReference>
<gene>
    <name evidence="4" type="ORF">HUK83_14330</name>
</gene>
<dbReference type="SUPFAM" id="SSF52096">
    <property type="entry name" value="ClpP/crotonase"/>
    <property type="match status" value="1"/>
</dbReference>
<evidence type="ECO:0000256" key="2">
    <source>
        <dbReference type="ARBA" id="ARBA00023239"/>
    </source>
</evidence>
<feature type="non-terminal residue" evidence="4">
    <location>
        <position position="188"/>
    </location>
</feature>
<evidence type="ECO:0000256" key="3">
    <source>
        <dbReference type="ARBA" id="ARBA00023268"/>
    </source>
</evidence>
<evidence type="ECO:0000313" key="4">
    <source>
        <dbReference type="EMBL" id="NVN31501.1"/>
    </source>
</evidence>
<comment type="caution">
    <text evidence="4">The sequence shown here is derived from an EMBL/GenBank/DDBJ whole genome shotgun (WGS) entry which is preliminary data.</text>
</comment>
<dbReference type="EMBL" id="JABXXQ010000394">
    <property type="protein sequence ID" value="NVN31501.1"/>
    <property type="molecule type" value="Genomic_DNA"/>
</dbReference>
<dbReference type="CDD" id="cd06558">
    <property type="entry name" value="crotonase-like"/>
    <property type="match status" value="1"/>
</dbReference>
<dbReference type="Proteomes" id="UP000565205">
    <property type="component" value="Unassembled WGS sequence"/>
</dbReference>
<accession>A0A850NP22</accession>
<proteinExistence type="predicted"/>